<gene>
    <name evidence="2" type="ORF">FCI23_51240</name>
</gene>
<name>A0A4U0RM01_9ACTN</name>
<feature type="compositionally biased region" description="Basic and acidic residues" evidence="1">
    <location>
        <begin position="417"/>
        <end position="428"/>
    </location>
</feature>
<dbReference type="AlphaFoldDB" id="A0A4U0RM01"/>
<evidence type="ECO:0000313" key="3">
    <source>
        <dbReference type="Proteomes" id="UP000305778"/>
    </source>
</evidence>
<feature type="region of interest" description="Disordered" evidence="1">
    <location>
        <begin position="186"/>
        <end position="206"/>
    </location>
</feature>
<accession>A0A4U0RM01</accession>
<evidence type="ECO:0000313" key="2">
    <source>
        <dbReference type="EMBL" id="TJZ96266.1"/>
    </source>
</evidence>
<keyword evidence="3" id="KW-1185">Reference proteome</keyword>
<dbReference type="Proteomes" id="UP000305778">
    <property type="component" value="Unassembled WGS sequence"/>
</dbReference>
<comment type="caution">
    <text evidence="2">The sequence shown here is derived from an EMBL/GenBank/DDBJ whole genome shotgun (WGS) entry which is preliminary data.</text>
</comment>
<dbReference type="OrthoDB" id="4235523at2"/>
<protein>
    <submittedName>
        <fullName evidence="2">Uncharacterized protein</fullName>
    </submittedName>
</protein>
<evidence type="ECO:0000256" key="1">
    <source>
        <dbReference type="SAM" id="MobiDB-lite"/>
    </source>
</evidence>
<sequence length="428" mass="45436">MSSAEPEQDGRDHEVAFQAALLLGRLRVCQVVPAAVPGPVLAAAAAAAARVGRRLVRITGGPQALDALVLGWDGESAPSPNPSLLASRLGLPPIPTLVWAACLRAAWPEPERAPFPGLPFQRTRILELCVGLGADRESVERALDRTLPGTGLITASASELRLGPAVAALPRTTVEGLRRGHHLLPALAEDGSPAGPGRSQPASAHTVPVDEDQVLDTSDHYAVRSAIATLETSRRTVPRGDLPALTDPAVRALAEAALLPCGRQLMQTADGNWTTGYTDPAADALVQEGTGTLTDTERAVLALVLLRTVAIPRARGRHRHSRWTGEPHSVTLQELATNREIPKVAINAALRGLRAAGLVAETTTGRYIPGPALERLPEHRSALLWEDLILVGRPDGHLAAAIVRRRDRTPAQPPTGDRIHDNEETDRP</sequence>
<feature type="region of interest" description="Disordered" evidence="1">
    <location>
        <begin position="403"/>
        <end position="428"/>
    </location>
</feature>
<proteinExistence type="predicted"/>
<organism evidence="2 3">
    <name type="scientific">Actinacidiphila oryziradicis</name>
    <dbReference type="NCBI Taxonomy" id="2571141"/>
    <lineage>
        <taxon>Bacteria</taxon>
        <taxon>Bacillati</taxon>
        <taxon>Actinomycetota</taxon>
        <taxon>Actinomycetes</taxon>
        <taxon>Kitasatosporales</taxon>
        <taxon>Streptomycetaceae</taxon>
        <taxon>Actinacidiphila</taxon>
    </lineage>
</organism>
<reference evidence="2 3" key="1">
    <citation type="submission" date="2019-04" db="EMBL/GenBank/DDBJ databases">
        <title>Streptomyces oryziradicis sp. nov., a novel actinomycete isolated from rhizosphere soil of rice (Oryza sativa L.).</title>
        <authorList>
            <person name="Li C."/>
        </authorList>
    </citation>
    <scope>NUCLEOTIDE SEQUENCE [LARGE SCALE GENOMIC DNA]</scope>
    <source>
        <strain evidence="2 3">NEAU-C40</strain>
    </source>
</reference>
<dbReference type="EMBL" id="SUMC01000165">
    <property type="protein sequence ID" value="TJZ96266.1"/>
    <property type="molecule type" value="Genomic_DNA"/>
</dbReference>
<dbReference type="RefSeq" id="WP_136730816.1">
    <property type="nucleotide sequence ID" value="NZ_SUMC01000165.1"/>
</dbReference>